<evidence type="ECO:0008006" key="3">
    <source>
        <dbReference type="Google" id="ProtNLM"/>
    </source>
</evidence>
<comment type="caution">
    <text evidence="1">The sequence shown here is derived from an EMBL/GenBank/DDBJ whole genome shotgun (WGS) entry which is preliminary data.</text>
</comment>
<sequence length="235" mass="26779">MTELKIKAASIPILDSTNYGEWNVCITILLWSRELLEVCRKDSPFDATATARNTWNKASLDSISLISSLVSHRVFIEVVKHYSKNSHLLWIKLEEQYTSKRAINRGRVGMQWLKSTYNRNLQEYIDNSQRLMMALKTVNIHVPAKLYTFALLGKLSGDPKIHQYVEVLSLNEDLVTKHRFVLSKLKDFHNNLKSQESTTSASSVTALIAESSGLYKIAYYCSNGKQMTNCTSHSK</sequence>
<evidence type="ECO:0000313" key="2">
    <source>
        <dbReference type="Proteomes" id="UP000765509"/>
    </source>
</evidence>
<reference evidence="1" key="1">
    <citation type="submission" date="2021-03" db="EMBL/GenBank/DDBJ databases">
        <title>Draft genome sequence of rust myrtle Austropuccinia psidii MF-1, a brazilian biotype.</title>
        <authorList>
            <person name="Quecine M.C."/>
            <person name="Pachon D.M.R."/>
            <person name="Bonatelli M.L."/>
            <person name="Correr F.H."/>
            <person name="Franceschini L.M."/>
            <person name="Leite T.F."/>
            <person name="Margarido G.R.A."/>
            <person name="Almeida C.A."/>
            <person name="Ferrarezi J.A."/>
            <person name="Labate C.A."/>
        </authorList>
    </citation>
    <scope>NUCLEOTIDE SEQUENCE</scope>
    <source>
        <strain evidence="1">MF-1</strain>
    </source>
</reference>
<keyword evidence="2" id="KW-1185">Reference proteome</keyword>
<gene>
    <name evidence="1" type="ORF">O181_079960</name>
</gene>
<dbReference type="OrthoDB" id="8029976at2759"/>
<protein>
    <recommendedName>
        <fullName evidence="3">DUF4219 domain-containing protein</fullName>
    </recommendedName>
</protein>
<dbReference type="AlphaFoldDB" id="A0A9Q3FMD1"/>
<name>A0A9Q3FMD1_9BASI</name>
<proteinExistence type="predicted"/>
<accession>A0A9Q3FMD1</accession>
<organism evidence="1 2">
    <name type="scientific">Austropuccinia psidii MF-1</name>
    <dbReference type="NCBI Taxonomy" id="1389203"/>
    <lineage>
        <taxon>Eukaryota</taxon>
        <taxon>Fungi</taxon>
        <taxon>Dikarya</taxon>
        <taxon>Basidiomycota</taxon>
        <taxon>Pucciniomycotina</taxon>
        <taxon>Pucciniomycetes</taxon>
        <taxon>Pucciniales</taxon>
        <taxon>Sphaerophragmiaceae</taxon>
        <taxon>Austropuccinia</taxon>
    </lineage>
</organism>
<evidence type="ECO:0000313" key="1">
    <source>
        <dbReference type="EMBL" id="MBW0540245.1"/>
    </source>
</evidence>
<dbReference type="EMBL" id="AVOT02044898">
    <property type="protein sequence ID" value="MBW0540245.1"/>
    <property type="molecule type" value="Genomic_DNA"/>
</dbReference>
<dbReference type="Pfam" id="PF14223">
    <property type="entry name" value="Retrotran_gag_2"/>
    <property type="match status" value="1"/>
</dbReference>
<dbReference type="Proteomes" id="UP000765509">
    <property type="component" value="Unassembled WGS sequence"/>
</dbReference>